<organism evidence="7 8">
    <name type="scientific">Caenorhabditis angaria</name>
    <dbReference type="NCBI Taxonomy" id="860376"/>
    <lineage>
        <taxon>Eukaryota</taxon>
        <taxon>Metazoa</taxon>
        <taxon>Ecdysozoa</taxon>
        <taxon>Nematoda</taxon>
        <taxon>Chromadorea</taxon>
        <taxon>Rhabditida</taxon>
        <taxon>Rhabditina</taxon>
        <taxon>Rhabditomorpha</taxon>
        <taxon>Rhabditoidea</taxon>
        <taxon>Rhabditidae</taxon>
        <taxon>Peloderinae</taxon>
        <taxon>Caenorhabditis</taxon>
    </lineage>
</organism>
<proteinExistence type="predicted"/>
<feature type="compositionally biased region" description="Low complexity" evidence="5">
    <location>
        <begin position="190"/>
        <end position="205"/>
    </location>
</feature>
<dbReference type="Gene3D" id="3.30.40.10">
    <property type="entry name" value="Zinc/RING finger domain, C3HC4 (zinc finger)"/>
    <property type="match status" value="1"/>
</dbReference>
<feature type="region of interest" description="Disordered" evidence="5">
    <location>
        <begin position="146"/>
        <end position="224"/>
    </location>
</feature>
<dbReference type="Proteomes" id="UP001152747">
    <property type="component" value="Unassembled WGS sequence"/>
</dbReference>
<dbReference type="SMART" id="SM00184">
    <property type="entry name" value="RING"/>
    <property type="match status" value="1"/>
</dbReference>
<evidence type="ECO:0000256" key="3">
    <source>
        <dbReference type="ARBA" id="ARBA00022833"/>
    </source>
</evidence>
<comment type="caution">
    <text evidence="7">The sequence shown here is derived from an EMBL/GenBank/DDBJ whole genome shotgun (WGS) entry which is preliminary data.</text>
</comment>
<dbReference type="PROSITE" id="PS00282">
    <property type="entry name" value="KAZAL_1"/>
    <property type="match status" value="1"/>
</dbReference>
<evidence type="ECO:0000256" key="2">
    <source>
        <dbReference type="ARBA" id="ARBA00022771"/>
    </source>
</evidence>
<accession>A0A9P1I4B3</accession>
<feature type="compositionally biased region" description="Low complexity" evidence="5">
    <location>
        <begin position="166"/>
        <end position="180"/>
    </location>
</feature>
<name>A0A9P1I4B3_9PELO</name>
<gene>
    <name evidence="7" type="ORF">CAMP_LOCUS653</name>
</gene>
<keyword evidence="3" id="KW-0862">Zinc</keyword>
<evidence type="ECO:0000256" key="4">
    <source>
        <dbReference type="PROSITE-ProRule" id="PRU00175"/>
    </source>
</evidence>
<keyword evidence="2 4" id="KW-0863">Zinc-finger</keyword>
<dbReference type="InterPro" id="IPR051834">
    <property type="entry name" value="RING_finger_E3_ligase"/>
</dbReference>
<evidence type="ECO:0000259" key="6">
    <source>
        <dbReference type="PROSITE" id="PS50089"/>
    </source>
</evidence>
<feature type="compositionally biased region" description="Low complexity" evidence="5">
    <location>
        <begin position="103"/>
        <end position="123"/>
    </location>
</feature>
<evidence type="ECO:0000256" key="1">
    <source>
        <dbReference type="ARBA" id="ARBA00022723"/>
    </source>
</evidence>
<dbReference type="GO" id="GO:0005634">
    <property type="term" value="C:nucleus"/>
    <property type="evidence" value="ECO:0007669"/>
    <property type="project" value="TreeGrafter"/>
</dbReference>
<evidence type="ECO:0000313" key="7">
    <source>
        <dbReference type="EMBL" id="CAI5438016.1"/>
    </source>
</evidence>
<feature type="region of interest" description="Disordered" evidence="5">
    <location>
        <begin position="99"/>
        <end position="134"/>
    </location>
</feature>
<dbReference type="InterPro" id="IPR013083">
    <property type="entry name" value="Znf_RING/FYVE/PHD"/>
</dbReference>
<dbReference type="InterPro" id="IPR001841">
    <property type="entry name" value="Znf_RING"/>
</dbReference>
<protein>
    <recommendedName>
        <fullName evidence="6">RING-type domain-containing protein</fullName>
    </recommendedName>
</protein>
<dbReference type="Pfam" id="PF13639">
    <property type="entry name" value="zf-RING_2"/>
    <property type="match status" value="1"/>
</dbReference>
<dbReference type="GO" id="GO:0061630">
    <property type="term" value="F:ubiquitin protein ligase activity"/>
    <property type="evidence" value="ECO:0007669"/>
    <property type="project" value="TreeGrafter"/>
</dbReference>
<dbReference type="SUPFAM" id="SSF57850">
    <property type="entry name" value="RING/U-box"/>
    <property type="match status" value="1"/>
</dbReference>
<dbReference type="GO" id="GO:0006511">
    <property type="term" value="P:ubiquitin-dependent protein catabolic process"/>
    <property type="evidence" value="ECO:0007669"/>
    <property type="project" value="TreeGrafter"/>
</dbReference>
<keyword evidence="1" id="KW-0479">Metal-binding</keyword>
<dbReference type="AlphaFoldDB" id="A0A9P1I4B3"/>
<dbReference type="InterPro" id="IPR002350">
    <property type="entry name" value="Kazal_dom"/>
</dbReference>
<evidence type="ECO:0000313" key="8">
    <source>
        <dbReference type="Proteomes" id="UP001152747"/>
    </source>
</evidence>
<dbReference type="OrthoDB" id="9984778at2759"/>
<feature type="domain" description="RING-type" evidence="6">
    <location>
        <begin position="395"/>
        <end position="436"/>
    </location>
</feature>
<dbReference type="EMBL" id="CANHGI010000001">
    <property type="protein sequence ID" value="CAI5438016.1"/>
    <property type="molecule type" value="Genomic_DNA"/>
</dbReference>
<dbReference type="GO" id="GO:0008270">
    <property type="term" value="F:zinc ion binding"/>
    <property type="evidence" value="ECO:0007669"/>
    <property type="project" value="UniProtKB-KW"/>
</dbReference>
<dbReference type="PANTHER" id="PTHR45931:SF16">
    <property type="entry name" value="RING_U-BOX SUPERFAMILY PROTEIN"/>
    <property type="match status" value="1"/>
</dbReference>
<sequence length="455" mass="50664">MESRLFEELLQHHAATSIVPPATLLQTQLENLAAAAQTSSLPTVDSRTLYTTPPNVPLTISTNSIANNNPATPVNNNARQIYLDAPLCYNQTHSHHHHHHLLQRQQFQQDAAHLAARRAQYQQHRARLSNNAAFNQLKDTVVRVQQRKRQREANLSNPAEEEQNTASSSSSSLPSSSSAAKIRRRESAEASEAGASSSTTSTSTSTDRRCGGNQQITGPVRQHESRNCHYCNSTPQQQVIQTRQPMYTANDIALAASAAAAAATAAAAAVNSYIRPAQPTHVLYPLNNHVRLLQEAIMTNHVNQQYQYAPLSYSSVPLQNAGVYVLQPHLRDLTYMFNFISADVLRDRGTIDRHHMFTTADDVPVGASTQDIEKHTKKVVFEKDEEEKPDETDRCTVCLCDFEGGKEVRKLQCDHIFHPDCIDKWLFYNKKCPVCRMEVDKKLTPAATSSVEIPL</sequence>
<dbReference type="PROSITE" id="PS50089">
    <property type="entry name" value="ZF_RING_2"/>
    <property type="match status" value="1"/>
</dbReference>
<reference evidence="7" key="1">
    <citation type="submission" date="2022-11" db="EMBL/GenBank/DDBJ databases">
        <authorList>
            <person name="Kikuchi T."/>
        </authorList>
    </citation>
    <scope>NUCLEOTIDE SEQUENCE</scope>
    <source>
        <strain evidence="7">PS1010</strain>
    </source>
</reference>
<keyword evidence="8" id="KW-1185">Reference proteome</keyword>
<dbReference type="PANTHER" id="PTHR45931">
    <property type="entry name" value="SI:CH211-59O9.10"/>
    <property type="match status" value="1"/>
</dbReference>
<evidence type="ECO:0000256" key="5">
    <source>
        <dbReference type="SAM" id="MobiDB-lite"/>
    </source>
</evidence>